<feature type="region of interest" description="Disordered" evidence="7">
    <location>
        <begin position="418"/>
        <end position="472"/>
    </location>
</feature>
<dbReference type="InterPro" id="IPR011583">
    <property type="entry name" value="Chitinase_II/V-like_cat"/>
</dbReference>
<feature type="compositionally biased region" description="Low complexity" evidence="7">
    <location>
        <begin position="422"/>
        <end position="438"/>
    </location>
</feature>
<gene>
    <name evidence="11" type="primary">Chit1-L5</name>
    <name evidence="11" type="ORF">Hamer_G022371</name>
</gene>
<dbReference type="InterPro" id="IPR001579">
    <property type="entry name" value="Glyco_hydro_18_chit_AS"/>
</dbReference>
<feature type="chain" id="PRO_5035320744" evidence="8">
    <location>
        <begin position="27"/>
        <end position="608"/>
    </location>
</feature>
<comment type="similarity">
    <text evidence="1">Belongs to the glycosyl hydrolase 18 family. Chitinase class II subfamily.</text>
</comment>
<dbReference type="PROSITE" id="PS51910">
    <property type="entry name" value="GH18_2"/>
    <property type="match status" value="1"/>
</dbReference>
<reference evidence="11" key="1">
    <citation type="journal article" date="2021" name="Sci. Adv.">
        <title>The American lobster genome reveals insights on longevity, neural, and immune adaptations.</title>
        <authorList>
            <person name="Polinski J.M."/>
            <person name="Zimin A.V."/>
            <person name="Clark K.F."/>
            <person name="Kohn A.B."/>
            <person name="Sadowski N."/>
            <person name="Timp W."/>
            <person name="Ptitsyn A."/>
            <person name="Khanna P."/>
            <person name="Romanova D.Y."/>
            <person name="Williams P."/>
            <person name="Greenwood S.J."/>
            <person name="Moroz L.L."/>
            <person name="Walt D.R."/>
            <person name="Bodnar A.G."/>
        </authorList>
    </citation>
    <scope>NUCLEOTIDE SEQUENCE</scope>
    <source>
        <strain evidence="11">GMGI-L3</strain>
    </source>
</reference>
<evidence type="ECO:0000256" key="8">
    <source>
        <dbReference type="SAM" id="SignalP"/>
    </source>
</evidence>
<evidence type="ECO:0000256" key="2">
    <source>
        <dbReference type="ARBA" id="ARBA00022669"/>
    </source>
</evidence>
<keyword evidence="4" id="KW-1015">Disulfide bond</keyword>
<dbReference type="Gene3D" id="3.10.50.10">
    <property type="match status" value="1"/>
</dbReference>
<dbReference type="GO" id="GO:0008061">
    <property type="term" value="F:chitin binding"/>
    <property type="evidence" value="ECO:0007669"/>
    <property type="project" value="UniProtKB-KW"/>
</dbReference>
<evidence type="ECO:0000256" key="3">
    <source>
        <dbReference type="ARBA" id="ARBA00022801"/>
    </source>
</evidence>
<dbReference type="PANTHER" id="PTHR11177:SF360">
    <property type="entry name" value="CHITINASE 4-RELATED"/>
    <property type="match status" value="1"/>
</dbReference>
<dbReference type="PANTHER" id="PTHR11177">
    <property type="entry name" value="CHITINASE"/>
    <property type="match status" value="1"/>
</dbReference>
<dbReference type="InterPro" id="IPR050314">
    <property type="entry name" value="Glycosyl_Hydrlase_18"/>
</dbReference>
<evidence type="ECO:0000256" key="7">
    <source>
        <dbReference type="SAM" id="MobiDB-lite"/>
    </source>
</evidence>
<accession>A0A8J5JB58</accession>
<keyword evidence="3 6" id="KW-0378">Hydrolase</keyword>
<dbReference type="SUPFAM" id="SSF54556">
    <property type="entry name" value="Chitinase insertion domain"/>
    <property type="match status" value="1"/>
</dbReference>
<feature type="compositionally biased region" description="Low complexity" evidence="7">
    <location>
        <begin position="446"/>
        <end position="467"/>
    </location>
</feature>
<dbReference type="AlphaFoldDB" id="A0A8J5JB58"/>
<dbReference type="InterPro" id="IPR017853">
    <property type="entry name" value="GH"/>
</dbReference>
<dbReference type="InterPro" id="IPR002557">
    <property type="entry name" value="Chitin-bd_dom"/>
</dbReference>
<feature type="domain" description="Chitin-binding type-2" evidence="9">
    <location>
        <begin position="478"/>
        <end position="532"/>
    </location>
</feature>
<evidence type="ECO:0000256" key="1">
    <source>
        <dbReference type="ARBA" id="ARBA00009121"/>
    </source>
</evidence>
<keyword evidence="5 6" id="KW-0326">Glycosidase</keyword>
<feature type="domain" description="GH18" evidence="10">
    <location>
        <begin position="45"/>
        <end position="414"/>
    </location>
</feature>
<evidence type="ECO:0000313" key="12">
    <source>
        <dbReference type="Proteomes" id="UP000747542"/>
    </source>
</evidence>
<dbReference type="InterPro" id="IPR001223">
    <property type="entry name" value="Glyco_hydro18_cat"/>
</dbReference>
<dbReference type="SUPFAM" id="SSF57625">
    <property type="entry name" value="Invertebrate chitin-binding proteins"/>
    <property type="match status" value="1"/>
</dbReference>
<dbReference type="GO" id="GO:0005576">
    <property type="term" value="C:extracellular region"/>
    <property type="evidence" value="ECO:0007669"/>
    <property type="project" value="InterPro"/>
</dbReference>
<evidence type="ECO:0000313" key="11">
    <source>
        <dbReference type="EMBL" id="KAG7154890.1"/>
    </source>
</evidence>
<dbReference type="GO" id="GO:0004568">
    <property type="term" value="F:chitinase activity"/>
    <property type="evidence" value="ECO:0007669"/>
    <property type="project" value="UniProtKB-ARBA"/>
</dbReference>
<evidence type="ECO:0000256" key="6">
    <source>
        <dbReference type="RuleBase" id="RU000489"/>
    </source>
</evidence>
<dbReference type="PROSITE" id="PS01095">
    <property type="entry name" value="GH18_1"/>
    <property type="match status" value="1"/>
</dbReference>
<dbReference type="PROSITE" id="PS50940">
    <property type="entry name" value="CHIT_BIND_II"/>
    <property type="match status" value="1"/>
</dbReference>
<protein>
    <submittedName>
        <fullName evidence="11">Chitotriosidase-1-like 5</fullName>
    </submittedName>
</protein>
<dbReference type="InterPro" id="IPR036508">
    <property type="entry name" value="Chitin-bd_dom_sf"/>
</dbReference>
<evidence type="ECO:0000256" key="5">
    <source>
        <dbReference type="ARBA" id="ARBA00023295"/>
    </source>
</evidence>
<organism evidence="11 12">
    <name type="scientific">Homarus americanus</name>
    <name type="common">American lobster</name>
    <dbReference type="NCBI Taxonomy" id="6706"/>
    <lineage>
        <taxon>Eukaryota</taxon>
        <taxon>Metazoa</taxon>
        <taxon>Ecdysozoa</taxon>
        <taxon>Arthropoda</taxon>
        <taxon>Crustacea</taxon>
        <taxon>Multicrustacea</taxon>
        <taxon>Malacostraca</taxon>
        <taxon>Eumalacostraca</taxon>
        <taxon>Eucarida</taxon>
        <taxon>Decapoda</taxon>
        <taxon>Pleocyemata</taxon>
        <taxon>Astacidea</taxon>
        <taxon>Nephropoidea</taxon>
        <taxon>Nephropidae</taxon>
        <taxon>Homarus</taxon>
    </lineage>
</organism>
<dbReference type="FunFam" id="3.10.50.10:FF:000012">
    <property type="entry name" value="Chitinase 17"/>
    <property type="match status" value="1"/>
</dbReference>
<dbReference type="GO" id="GO:0006032">
    <property type="term" value="P:chitin catabolic process"/>
    <property type="evidence" value="ECO:0007669"/>
    <property type="project" value="UniProtKB-ARBA"/>
</dbReference>
<dbReference type="Gene3D" id="3.20.20.80">
    <property type="entry name" value="Glycosidases"/>
    <property type="match status" value="1"/>
</dbReference>
<keyword evidence="2" id="KW-0147">Chitin-binding</keyword>
<keyword evidence="12" id="KW-1185">Reference proteome</keyword>
<proteinExistence type="inferred from homology"/>
<dbReference type="SMART" id="SM00494">
    <property type="entry name" value="ChtBD2"/>
    <property type="match status" value="1"/>
</dbReference>
<evidence type="ECO:0000259" key="9">
    <source>
        <dbReference type="PROSITE" id="PS50940"/>
    </source>
</evidence>
<comment type="caution">
    <text evidence="11">The sequence shown here is derived from an EMBL/GenBank/DDBJ whole genome shotgun (WGS) entry which is preliminary data.</text>
</comment>
<dbReference type="InterPro" id="IPR029070">
    <property type="entry name" value="Chitinase_insertion_sf"/>
</dbReference>
<dbReference type="SMART" id="SM00636">
    <property type="entry name" value="Glyco_18"/>
    <property type="match status" value="1"/>
</dbReference>
<evidence type="ECO:0000256" key="4">
    <source>
        <dbReference type="ARBA" id="ARBA00023157"/>
    </source>
</evidence>
<feature type="signal peptide" evidence="8">
    <location>
        <begin position="1"/>
        <end position="26"/>
    </location>
</feature>
<dbReference type="GO" id="GO:0005975">
    <property type="term" value="P:carbohydrate metabolic process"/>
    <property type="evidence" value="ECO:0007669"/>
    <property type="project" value="InterPro"/>
</dbReference>
<dbReference type="Pfam" id="PF01607">
    <property type="entry name" value="CBM_14"/>
    <property type="match status" value="1"/>
</dbReference>
<dbReference type="Gene3D" id="2.170.140.10">
    <property type="entry name" value="Chitin binding domain"/>
    <property type="match status" value="1"/>
</dbReference>
<dbReference type="Pfam" id="PF00704">
    <property type="entry name" value="Glyco_hydro_18"/>
    <property type="match status" value="1"/>
</dbReference>
<name>A0A8J5JB58_HOMAM</name>
<evidence type="ECO:0000259" key="10">
    <source>
        <dbReference type="PROSITE" id="PS51910"/>
    </source>
</evidence>
<dbReference type="SUPFAM" id="SSF51445">
    <property type="entry name" value="(Trans)glycosidases"/>
    <property type="match status" value="1"/>
</dbReference>
<keyword evidence="8" id="KW-0732">Signal</keyword>
<dbReference type="Proteomes" id="UP000747542">
    <property type="component" value="Unassembled WGS sequence"/>
</dbReference>
<dbReference type="CDD" id="cd02872">
    <property type="entry name" value="GH18_chitolectin_chitotriosidase"/>
    <property type="match status" value="1"/>
</dbReference>
<sequence>MPLLVMRLVVTALVLLSSKGVQGVAGGEVDSESNLHRLGNNSCNKVVTCYYSNWAYWRSGDGKYTVEDIDLNVCTHLVYAFAVLDSTSYKIKAHDEYLDLSENYGIGNFKKFTNLKQQKAGLKTLLAIGGWTDSRGSYKYSDLVASQTRRRNFIDDVIPFLQKYDFDGLDLDWEYPSYEDGGRPQDKENFGIFVKELKTAFQSHNLMVTAAVGASEKLGNEGYDIPVLGQYLDFIHLMTYDYHGSWETQADHHSPLYKPENDINNFYSDFAVSFWINKGAPADKLVLGVPLYGRSFTLSTSKTIPPAPASGPGTAGTITNSAGFLSYLEICSKVQSGWTVVTDATGTMGPYAYSGQQWVGYDDVDMVRKKALYVKMRELGGAMVWALDLEDFRGSCNAGKYPLMKTLSSELLNSSSCAVTQGPRTEPGTPAPGTTTTPACQEGCAQSSTPAPTSTPTHAPTPTSHPTTQPPSGPCTQNFVCPGDGLWADPCDCQKFYQCHAGRAFHKTCPADTLWSQIMMYCDWAYNVICSITATTNANTTTLMTTTSSTAMPTTTTTATTTTALTFEKMCPGEVVYVQCSFRCPEGNLWSMELMKCVDESSPSAGCG</sequence>
<dbReference type="EMBL" id="JAHLQT010043579">
    <property type="protein sequence ID" value="KAG7154890.1"/>
    <property type="molecule type" value="Genomic_DNA"/>
</dbReference>